<reference evidence="13" key="2">
    <citation type="journal article" date="2016" name="Sci. Rep.">
        <title>Dictyocaulus viviparus genome, variome and transcriptome elucidate lungworm biology and support future intervention.</title>
        <authorList>
            <person name="McNulty S.N."/>
            <person name="Strube C."/>
            <person name="Rosa B.A."/>
            <person name="Martin J.C."/>
            <person name="Tyagi R."/>
            <person name="Choi Y.J."/>
            <person name="Wang Q."/>
            <person name="Hallsworth Pepin K."/>
            <person name="Zhang X."/>
            <person name="Ozersky P."/>
            <person name="Wilson R.K."/>
            <person name="Sternberg P.W."/>
            <person name="Gasser R.B."/>
            <person name="Mitreva M."/>
        </authorList>
    </citation>
    <scope>NUCLEOTIDE SEQUENCE [LARGE SCALE GENOMIC DNA]</scope>
    <source>
        <strain evidence="13">HannoverDv2000</strain>
    </source>
</reference>
<feature type="region of interest" description="Disordered" evidence="9">
    <location>
        <begin position="16"/>
        <end position="54"/>
    </location>
</feature>
<proteinExistence type="predicted"/>
<evidence type="ECO:0000256" key="3">
    <source>
        <dbReference type="ARBA" id="ARBA00022741"/>
    </source>
</evidence>
<dbReference type="Gene3D" id="3.30.200.20">
    <property type="entry name" value="Phosphorylase Kinase, domain 1"/>
    <property type="match status" value="1"/>
</dbReference>
<evidence type="ECO:0000256" key="4">
    <source>
        <dbReference type="ARBA" id="ARBA00022777"/>
    </source>
</evidence>
<dbReference type="SUPFAM" id="SSF56112">
    <property type="entry name" value="Protein kinase-like (PK-like)"/>
    <property type="match status" value="1"/>
</dbReference>
<dbReference type="AlphaFoldDB" id="A0A0D8Y0J9"/>
<dbReference type="InterPro" id="IPR000980">
    <property type="entry name" value="SH2"/>
</dbReference>
<dbReference type="Gene3D" id="3.30.505.10">
    <property type="entry name" value="SH2 domain"/>
    <property type="match status" value="1"/>
</dbReference>
<evidence type="ECO:0000256" key="2">
    <source>
        <dbReference type="ARBA" id="ARBA00022679"/>
    </source>
</evidence>
<evidence type="ECO:0000256" key="5">
    <source>
        <dbReference type="ARBA" id="ARBA00022840"/>
    </source>
</evidence>
<dbReference type="SMART" id="SM00219">
    <property type="entry name" value="TyrKc"/>
    <property type="match status" value="1"/>
</dbReference>
<dbReference type="STRING" id="29172.A0A0D8Y0J9"/>
<dbReference type="CDD" id="cd00192">
    <property type="entry name" value="PTKc"/>
    <property type="match status" value="1"/>
</dbReference>
<gene>
    <name evidence="12" type="ORF">DICVIV_04296</name>
</gene>
<accession>A0A0D8Y0J9</accession>
<dbReference type="SUPFAM" id="SSF55550">
    <property type="entry name" value="SH2 domain"/>
    <property type="match status" value="1"/>
</dbReference>
<keyword evidence="8" id="KW-0727">SH2 domain</keyword>
<name>A0A0D8Y0J9_DICVI</name>
<dbReference type="OrthoDB" id="3256376at2759"/>
<protein>
    <recommendedName>
        <fullName evidence="1">non-specific protein-tyrosine kinase</fullName>
        <ecNumber evidence="1">2.7.10.2</ecNumber>
    </recommendedName>
</protein>
<keyword evidence="3" id="KW-0547">Nucleotide-binding</keyword>
<dbReference type="InterPro" id="IPR008266">
    <property type="entry name" value="Tyr_kinase_AS"/>
</dbReference>
<feature type="compositionally biased region" description="Polar residues" evidence="9">
    <location>
        <begin position="41"/>
        <end position="54"/>
    </location>
</feature>
<keyword evidence="5" id="KW-0067">ATP-binding</keyword>
<feature type="domain" description="Protein kinase" evidence="11">
    <location>
        <begin position="246"/>
        <end position="514"/>
    </location>
</feature>
<keyword evidence="6" id="KW-0829">Tyrosine-protein kinase</keyword>
<feature type="compositionally biased region" description="Basic residues" evidence="9">
    <location>
        <begin position="17"/>
        <end position="27"/>
    </location>
</feature>
<evidence type="ECO:0000256" key="7">
    <source>
        <dbReference type="ARBA" id="ARBA00051245"/>
    </source>
</evidence>
<evidence type="ECO:0000313" key="13">
    <source>
        <dbReference type="Proteomes" id="UP000053766"/>
    </source>
</evidence>
<keyword evidence="13" id="KW-1185">Reference proteome</keyword>
<feature type="domain" description="SH2" evidence="10">
    <location>
        <begin position="124"/>
        <end position="231"/>
    </location>
</feature>
<comment type="catalytic activity">
    <reaction evidence="7">
        <text>L-tyrosyl-[protein] + ATP = O-phospho-L-tyrosyl-[protein] + ADP + H(+)</text>
        <dbReference type="Rhea" id="RHEA:10596"/>
        <dbReference type="Rhea" id="RHEA-COMP:10136"/>
        <dbReference type="Rhea" id="RHEA-COMP:20101"/>
        <dbReference type="ChEBI" id="CHEBI:15378"/>
        <dbReference type="ChEBI" id="CHEBI:30616"/>
        <dbReference type="ChEBI" id="CHEBI:46858"/>
        <dbReference type="ChEBI" id="CHEBI:61978"/>
        <dbReference type="ChEBI" id="CHEBI:456216"/>
        <dbReference type="EC" id="2.7.10.2"/>
    </reaction>
</comment>
<dbReference type="Gene3D" id="1.10.510.10">
    <property type="entry name" value="Transferase(Phosphotransferase) domain 1"/>
    <property type="match status" value="1"/>
</dbReference>
<dbReference type="Pfam" id="PF07714">
    <property type="entry name" value="PK_Tyr_Ser-Thr"/>
    <property type="match status" value="1"/>
</dbReference>
<evidence type="ECO:0000256" key="6">
    <source>
        <dbReference type="ARBA" id="ARBA00023137"/>
    </source>
</evidence>
<dbReference type="PANTHER" id="PTHR24418">
    <property type="entry name" value="TYROSINE-PROTEIN KINASE"/>
    <property type="match status" value="1"/>
</dbReference>
<dbReference type="InterPro" id="IPR000719">
    <property type="entry name" value="Prot_kinase_dom"/>
</dbReference>
<dbReference type="PROSITE" id="PS50011">
    <property type="entry name" value="PROTEIN_KINASE_DOM"/>
    <property type="match status" value="1"/>
</dbReference>
<dbReference type="EMBL" id="KN716230">
    <property type="protein sequence ID" value="KJH49564.1"/>
    <property type="molecule type" value="Genomic_DNA"/>
</dbReference>
<evidence type="ECO:0000313" key="12">
    <source>
        <dbReference type="EMBL" id="KJH49564.1"/>
    </source>
</evidence>
<evidence type="ECO:0000259" key="11">
    <source>
        <dbReference type="PROSITE" id="PS50011"/>
    </source>
</evidence>
<keyword evidence="2" id="KW-0808">Transferase</keyword>
<dbReference type="InterPro" id="IPR036860">
    <property type="entry name" value="SH2_dom_sf"/>
</dbReference>
<dbReference type="PRINTS" id="PR00109">
    <property type="entry name" value="TYRKINASE"/>
</dbReference>
<dbReference type="InterPro" id="IPR050198">
    <property type="entry name" value="Non-receptor_tyrosine_kinases"/>
</dbReference>
<dbReference type="Proteomes" id="UP000053766">
    <property type="component" value="Unassembled WGS sequence"/>
</dbReference>
<feature type="compositionally biased region" description="Polar residues" evidence="9">
    <location>
        <begin position="97"/>
        <end position="110"/>
    </location>
</feature>
<reference evidence="12 13" key="1">
    <citation type="submission" date="2013-11" db="EMBL/GenBank/DDBJ databases">
        <title>Draft genome of the bovine lungworm Dictyocaulus viviparus.</title>
        <authorList>
            <person name="Mitreva M."/>
        </authorList>
    </citation>
    <scope>NUCLEOTIDE SEQUENCE [LARGE SCALE GENOMIC DNA]</scope>
    <source>
        <strain evidence="12 13">HannoverDv2000</strain>
    </source>
</reference>
<dbReference type="InterPro" id="IPR001245">
    <property type="entry name" value="Ser-Thr/Tyr_kinase_cat_dom"/>
</dbReference>
<dbReference type="GO" id="GO:0005524">
    <property type="term" value="F:ATP binding"/>
    <property type="evidence" value="ECO:0007669"/>
    <property type="project" value="UniProtKB-KW"/>
</dbReference>
<evidence type="ECO:0000256" key="1">
    <source>
        <dbReference type="ARBA" id="ARBA00011903"/>
    </source>
</evidence>
<evidence type="ECO:0000259" key="10">
    <source>
        <dbReference type="PROSITE" id="PS50001"/>
    </source>
</evidence>
<keyword evidence="4 12" id="KW-0418">Kinase</keyword>
<feature type="region of interest" description="Disordered" evidence="9">
    <location>
        <begin position="80"/>
        <end position="110"/>
    </location>
</feature>
<dbReference type="PROSITE" id="PS00109">
    <property type="entry name" value="PROTEIN_KINASE_TYR"/>
    <property type="match status" value="1"/>
</dbReference>
<sequence length="557" mass="64076">MGNVISKFELYSERVSSRRKSKRKKIQTIKTKSPCGKTAARTPTTNSESKKQTTNIVNQESEGNFVEAISQCKYGCRTKSKRNTPESLLKSPEKISGSKSNKGLNSRSLRQSVKVKKDLKEHVYYHGFRPRKDVVYVVFVEEENFSALLKEPGDFLLRATDANGRPEILISVLNDKRELINVIIKRVNKKYQLQMVRKSTKVIPEFVELHQLIQHYKKHHLPGHAKLRRGIPRPSWLIKNEDVIFDRTKDLLGSGNFCDVYKGTYSRAGDVNVVAIKICHQSNESDKNAIDANAARDRMIEEAQMMSYYVHNHIVQMYGLACDRSPVLIVMEYCPGGNLGDHLQNQKESIEVGERVMYALEASRGMQYLHRKNCIHRDLAARNCLISAKGRIKIADFGLSKRTAKLEKMNEVIEDEPSAQIPVRWMAPESLHRPMKFSPKSDVWSFGVLLYEIFNQGEKPWPNETFKKVAHMIRRCQMPKLPDNTPKEINDILTRIWVMNPDDRPTMKELYSYFVTISDIYKPPSPDKFALNRLEGVHRVNPETLYSLVSMLFLSSR</sequence>
<dbReference type="PROSITE" id="PS50001">
    <property type="entry name" value="SH2"/>
    <property type="match status" value="1"/>
</dbReference>
<evidence type="ECO:0000256" key="9">
    <source>
        <dbReference type="SAM" id="MobiDB-lite"/>
    </source>
</evidence>
<dbReference type="InterPro" id="IPR011009">
    <property type="entry name" value="Kinase-like_dom_sf"/>
</dbReference>
<dbReference type="EC" id="2.7.10.2" evidence="1"/>
<dbReference type="InterPro" id="IPR020635">
    <property type="entry name" value="Tyr_kinase_cat_dom"/>
</dbReference>
<evidence type="ECO:0000256" key="8">
    <source>
        <dbReference type="PROSITE-ProRule" id="PRU00191"/>
    </source>
</evidence>
<organism evidence="12 13">
    <name type="scientific">Dictyocaulus viviparus</name>
    <name type="common">Bovine lungworm</name>
    <dbReference type="NCBI Taxonomy" id="29172"/>
    <lineage>
        <taxon>Eukaryota</taxon>
        <taxon>Metazoa</taxon>
        <taxon>Ecdysozoa</taxon>
        <taxon>Nematoda</taxon>
        <taxon>Chromadorea</taxon>
        <taxon>Rhabditida</taxon>
        <taxon>Rhabditina</taxon>
        <taxon>Rhabditomorpha</taxon>
        <taxon>Strongyloidea</taxon>
        <taxon>Metastrongylidae</taxon>
        <taxon>Dictyocaulus</taxon>
    </lineage>
</organism>
<dbReference type="GO" id="GO:0004715">
    <property type="term" value="F:non-membrane spanning protein tyrosine kinase activity"/>
    <property type="evidence" value="ECO:0007669"/>
    <property type="project" value="UniProtKB-EC"/>
</dbReference>